<organism evidence="3">
    <name type="scientific">Oikopleura dioica</name>
    <name type="common">Tunicate</name>
    <dbReference type="NCBI Taxonomy" id="34765"/>
    <lineage>
        <taxon>Eukaryota</taxon>
        <taxon>Metazoa</taxon>
        <taxon>Chordata</taxon>
        <taxon>Tunicata</taxon>
        <taxon>Appendicularia</taxon>
        <taxon>Copelata</taxon>
        <taxon>Oikopleuridae</taxon>
        <taxon>Oikopleura</taxon>
    </lineage>
</organism>
<dbReference type="InParanoid" id="E4WYE3"/>
<evidence type="ECO:0000256" key="2">
    <source>
        <dbReference type="SAM" id="Phobius"/>
    </source>
</evidence>
<keyword evidence="2" id="KW-0812">Transmembrane</keyword>
<evidence type="ECO:0000313" key="3">
    <source>
        <dbReference type="EMBL" id="CBY22387.1"/>
    </source>
</evidence>
<keyword evidence="2" id="KW-0472">Membrane</keyword>
<dbReference type="Proteomes" id="UP000001307">
    <property type="component" value="Unassembled WGS sequence"/>
</dbReference>
<proteinExistence type="predicted"/>
<accession>E4WYE3</accession>
<dbReference type="AlphaFoldDB" id="E4WYE3"/>
<evidence type="ECO:0000256" key="1">
    <source>
        <dbReference type="SAM" id="MobiDB-lite"/>
    </source>
</evidence>
<feature type="transmembrane region" description="Helical" evidence="2">
    <location>
        <begin position="47"/>
        <end position="71"/>
    </location>
</feature>
<feature type="region of interest" description="Disordered" evidence="1">
    <location>
        <begin position="15"/>
        <end position="40"/>
    </location>
</feature>
<evidence type="ECO:0000313" key="4">
    <source>
        <dbReference type="Proteomes" id="UP000001307"/>
    </source>
</evidence>
<keyword evidence="4" id="KW-1185">Reference proteome</keyword>
<gene>
    <name evidence="3" type="ORF">GSOID_T00011946001</name>
</gene>
<dbReference type="EMBL" id="FN653018">
    <property type="protein sequence ID" value="CBY22387.1"/>
    <property type="molecule type" value="Genomic_DNA"/>
</dbReference>
<keyword evidence="2" id="KW-1133">Transmembrane helix</keyword>
<protein>
    <submittedName>
        <fullName evidence="3">Uncharacterized protein</fullName>
    </submittedName>
</protein>
<sequence>MGFRRRLAFKKALKNSTQAEVNDDPAKQKPEQSPPPSRGHYIDGDSVIALDLFLIVIVILTCVCWSLFLIFMKM</sequence>
<reference evidence="3" key="1">
    <citation type="journal article" date="2010" name="Science">
        <title>Plasticity of animal genome architecture unmasked by rapid evolution of a pelagic tunicate.</title>
        <authorList>
            <person name="Denoeud F."/>
            <person name="Henriet S."/>
            <person name="Mungpakdee S."/>
            <person name="Aury J.M."/>
            <person name="Da Silva C."/>
            <person name="Brinkmann H."/>
            <person name="Mikhaleva J."/>
            <person name="Olsen L.C."/>
            <person name="Jubin C."/>
            <person name="Canestro C."/>
            <person name="Bouquet J.M."/>
            <person name="Danks G."/>
            <person name="Poulain J."/>
            <person name="Campsteijn C."/>
            <person name="Adamski M."/>
            <person name="Cross I."/>
            <person name="Yadetie F."/>
            <person name="Muffato M."/>
            <person name="Louis A."/>
            <person name="Butcher S."/>
            <person name="Tsagkogeorga G."/>
            <person name="Konrad A."/>
            <person name="Singh S."/>
            <person name="Jensen M.F."/>
            <person name="Cong E.H."/>
            <person name="Eikeseth-Otteraa H."/>
            <person name="Noel B."/>
            <person name="Anthouard V."/>
            <person name="Porcel B.M."/>
            <person name="Kachouri-Lafond R."/>
            <person name="Nishino A."/>
            <person name="Ugolini M."/>
            <person name="Chourrout P."/>
            <person name="Nishida H."/>
            <person name="Aasland R."/>
            <person name="Huzurbazar S."/>
            <person name="Westhof E."/>
            <person name="Delsuc F."/>
            <person name="Lehrach H."/>
            <person name="Reinhardt R."/>
            <person name="Weissenbach J."/>
            <person name="Roy S.W."/>
            <person name="Artiguenave F."/>
            <person name="Postlethwait J.H."/>
            <person name="Manak J.R."/>
            <person name="Thompson E.M."/>
            <person name="Jaillon O."/>
            <person name="Du Pasquier L."/>
            <person name="Boudinot P."/>
            <person name="Liberles D.A."/>
            <person name="Volff J.N."/>
            <person name="Philippe H."/>
            <person name="Lenhard B."/>
            <person name="Roest Crollius H."/>
            <person name="Wincker P."/>
            <person name="Chourrout D."/>
        </authorList>
    </citation>
    <scope>NUCLEOTIDE SEQUENCE [LARGE SCALE GENOMIC DNA]</scope>
</reference>
<name>E4WYE3_OIKDI</name>